<name>A0A0F4G5C6_9PEZI</name>
<evidence type="ECO:0000313" key="3">
    <source>
        <dbReference type="Proteomes" id="UP000033647"/>
    </source>
</evidence>
<gene>
    <name evidence="2" type="ORF">TI39_contig5842g00012</name>
</gene>
<accession>A0A0F4G5C6</accession>
<reference evidence="2 3" key="1">
    <citation type="submission" date="2015-03" db="EMBL/GenBank/DDBJ databases">
        <title>RNA-seq based gene annotation and comparative genomics of four Zymoseptoria species reveal species-specific pathogenicity related genes and transposable element activity.</title>
        <authorList>
            <person name="Grandaubert J."/>
            <person name="Bhattacharyya A."/>
            <person name="Stukenbrock E.H."/>
        </authorList>
    </citation>
    <scope>NUCLEOTIDE SEQUENCE [LARGE SCALE GENOMIC DNA]</scope>
    <source>
        <strain evidence="2 3">Zb18110</strain>
    </source>
</reference>
<feature type="region of interest" description="Disordered" evidence="1">
    <location>
        <begin position="1"/>
        <end position="34"/>
    </location>
</feature>
<evidence type="ECO:0000256" key="1">
    <source>
        <dbReference type="SAM" id="MobiDB-lite"/>
    </source>
</evidence>
<keyword evidence="3" id="KW-1185">Reference proteome</keyword>
<comment type="caution">
    <text evidence="2">The sequence shown here is derived from an EMBL/GenBank/DDBJ whole genome shotgun (WGS) entry which is preliminary data.</text>
</comment>
<dbReference type="Proteomes" id="UP000033647">
    <property type="component" value="Unassembled WGS sequence"/>
</dbReference>
<protein>
    <submittedName>
        <fullName evidence="2">Uncharacterized protein</fullName>
    </submittedName>
</protein>
<dbReference type="AlphaFoldDB" id="A0A0F4G5C6"/>
<proteinExistence type="predicted"/>
<sequence length="105" mass="11814">MSSTMQNIRAKIRRKLSIREDPNPNLDDNYEADDIDEETTGHLHREIEKAEAEGHPYGRPGSFLNKLIMHGNSKTEREIQEALAKDQAAEAAAKTAIERDASAKR</sequence>
<dbReference type="EMBL" id="LAFY01005797">
    <property type="protein sequence ID" value="KJX92533.1"/>
    <property type="molecule type" value="Genomic_DNA"/>
</dbReference>
<organism evidence="2 3">
    <name type="scientific">Zymoseptoria brevis</name>
    <dbReference type="NCBI Taxonomy" id="1047168"/>
    <lineage>
        <taxon>Eukaryota</taxon>
        <taxon>Fungi</taxon>
        <taxon>Dikarya</taxon>
        <taxon>Ascomycota</taxon>
        <taxon>Pezizomycotina</taxon>
        <taxon>Dothideomycetes</taxon>
        <taxon>Dothideomycetidae</taxon>
        <taxon>Mycosphaerellales</taxon>
        <taxon>Mycosphaerellaceae</taxon>
        <taxon>Zymoseptoria</taxon>
    </lineage>
</organism>
<dbReference type="OrthoDB" id="5313204at2759"/>
<evidence type="ECO:0000313" key="2">
    <source>
        <dbReference type="EMBL" id="KJX92533.1"/>
    </source>
</evidence>